<gene>
    <name evidence="1" type="ORF">HPO_04135</name>
</gene>
<accession>A0A062VMV9</accession>
<dbReference type="GO" id="GO:0008168">
    <property type="term" value="F:methyltransferase activity"/>
    <property type="evidence" value="ECO:0007669"/>
    <property type="project" value="UniProtKB-KW"/>
</dbReference>
<name>A0A062VMV9_9PROT</name>
<dbReference type="Gene3D" id="3.40.50.150">
    <property type="entry name" value="Vaccinia Virus protein VP39"/>
    <property type="match status" value="1"/>
</dbReference>
<sequence>MEADRSEGWDAVAGDFMAARSGIGAQLVRDWARASLPAGAQILDVGCGSGVPIAEGLIADGFGVWGVDASPRLLAAFRARFPQAPAACEAAQDGALFERRFDGVIAVGLLFLLTAEDQRRVIARLATALAPGGRLLFSAPLEACEWDDSLTGRRSLSLGHGAYAALLQEEGLCLGGTCCDEGGNTYFEAVKAGGLAPG</sequence>
<dbReference type="SUPFAM" id="SSF53335">
    <property type="entry name" value="S-adenosyl-L-methionine-dependent methyltransferases"/>
    <property type="match status" value="1"/>
</dbReference>
<keyword evidence="1" id="KW-0489">Methyltransferase</keyword>
<dbReference type="EMBL" id="ARYM01000004">
    <property type="protein sequence ID" value="KCZ99546.1"/>
    <property type="molecule type" value="Genomic_DNA"/>
</dbReference>
<organism evidence="1 2">
    <name type="scientific">Hyphomonas polymorpha PS728</name>
    <dbReference type="NCBI Taxonomy" id="1280954"/>
    <lineage>
        <taxon>Bacteria</taxon>
        <taxon>Pseudomonadati</taxon>
        <taxon>Pseudomonadota</taxon>
        <taxon>Alphaproteobacteria</taxon>
        <taxon>Hyphomonadales</taxon>
        <taxon>Hyphomonadaceae</taxon>
        <taxon>Hyphomonas</taxon>
    </lineage>
</organism>
<dbReference type="Pfam" id="PF13489">
    <property type="entry name" value="Methyltransf_23"/>
    <property type="match status" value="1"/>
</dbReference>
<dbReference type="PANTHER" id="PTHR43464">
    <property type="entry name" value="METHYLTRANSFERASE"/>
    <property type="match status" value="1"/>
</dbReference>
<evidence type="ECO:0000313" key="1">
    <source>
        <dbReference type="EMBL" id="KCZ99546.1"/>
    </source>
</evidence>
<comment type="caution">
    <text evidence="1">The sequence shown here is derived from an EMBL/GenBank/DDBJ whole genome shotgun (WGS) entry which is preliminary data.</text>
</comment>
<dbReference type="STRING" id="1280954.HPO_04135"/>
<dbReference type="OrthoDB" id="9765084at2"/>
<proteinExistence type="predicted"/>
<dbReference type="GO" id="GO:0032259">
    <property type="term" value="P:methylation"/>
    <property type="evidence" value="ECO:0007669"/>
    <property type="project" value="UniProtKB-KW"/>
</dbReference>
<dbReference type="Proteomes" id="UP000027100">
    <property type="component" value="Unassembled WGS sequence"/>
</dbReference>
<dbReference type="CDD" id="cd02440">
    <property type="entry name" value="AdoMet_MTases"/>
    <property type="match status" value="1"/>
</dbReference>
<dbReference type="AlphaFoldDB" id="A0A062VMV9"/>
<keyword evidence="1" id="KW-0808">Transferase</keyword>
<evidence type="ECO:0000313" key="2">
    <source>
        <dbReference type="Proteomes" id="UP000027100"/>
    </source>
</evidence>
<keyword evidence="2" id="KW-1185">Reference proteome</keyword>
<protein>
    <submittedName>
        <fullName evidence="1">Methyltransferase type 11</fullName>
    </submittedName>
</protein>
<dbReference type="PANTHER" id="PTHR43464:SF90">
    <property type="entry name" value="METHYLTRANSFERASE TYPE 11"/>
    <property type="match status" value="1"/>
</dbReference>
<reference evidence="1 2" key="1">
    <citation type="journal article" date="2014" name="Antonie Van Leeuwenhoek">
        <title>Hyphomonas beringensis sp. nov. and Hyphomonas chukchiensis sp. nov., isolated from surface seawater of the Bering Sea and Chukchi Sea.</title>
        <authorList>
            <person name="Li C."/>
            <person name="Lai Q."/>
            <person name="Li G."/>
            <person name="Dong C."/>
            <person name="Wang J."/>
            <person name="Liao Y."/>
            <person name="Shao Z."/>
        </authorList>
    </citation>
    <scope>NUCLEOTIDE SEQUENCE [LARGE SCALE GENOMIC DNA]</scope>
    <source>
        <strain evidence="1 2">PS728</strain>
    </source>
</reference>
<dbReference type="PATRIC" id="fig|1280954.3.peg.839"/>
<dbReference type="eggNOG" id="COG2227">
    <property type="taxonomic scope" value="Bacteria"/>
</dbReference>
<dbReference type="InterPro" id="IPR029063">
    <property type="entry name" value="SAM-dependent_MTases_sf"/>
</dbReference>